<name>A0A345BP43_9CAUD</name>
<proteinExistence type="predicted"/>
<dbReference type="GeneID" id="65114728"/>
<feature type="coiled-coil region" evidence="1">
    <location>
        <begin position="37"/>
        <end position="88"/>
    </location>
</feature>
<evidence type="ECO:0000313" key="3">
    <source>
        <dbReference type="Proteomes" id="UP000257457"/>
    </source>
</evidence>
<dbReference type="InterPro" id="IPR008840">
    <property type="entry name" value="Sipho_Gp157"/>
</dbReference>
<reference evidence="2 3" key="1">
    <citation type="submission" date="2018-06" db="EMBL/GenBank/DDBJ databases">
        <title>Uncovering a Universe of Circular DNA Viruses in Animal Metagenomes.</title>
        <authorList>
            <person name="Tisza M."/>
            <person name="Buck C."/>
            <person name="Pastrana D."/>
            <person name="Welch N."/>
            <person name="Peretti A."/>
        </authorList>
    </citation>
    <scope>NUCLEOTIDE SEQUENCE [LARGE SCALE GENOMIC DNA]</scope>
    <source>
        <strain evidence="2">Ctcc615</strain>
    </source>
</reference>
<evidence type="ECO:0008006" key="4">
    <source>
        <dbReference type="Google" id="ProtNLM"/>
    </source>
</evidence>
<evidence type="ECO:0000313" key="2">
    <source>
        <dbReference type="EMBL" id="AXF52214.1"/>
    </source>
</evidence>
<organism evidence="2 3">
    <name type="scientific">crAssphage sp. isolate ctcc615</name>
    <dbReference type="NCBI Taxonomy" id="2989853"/>
    <lineage>
        <taxon>Viruses</taxon>
        <taxon>Duplodnaviria</taxon>
        <taxon>Heunggongvirae</taxon>
        <taxon>Uroviricota</taxon>
        <taxon>Caudoviricetes</taxon>
        <taxon>Crassvirales</taxon>
        <taxon>Intestiviridae</taxon>
        <taxon>Obtuvirinae</taxon>
        <taxon>Wotdevirus</taxon>
        <taxon>Wotdevirus murinus</taxon>
    </lineage>
</organism>
<dbReference type="RefSeq" id="YP_010097066.1">
    <property type="nucleotide sequence ID" value="NC_055756.1"/>
</dbReference>
<sequence>MANIYQISQELLSIFDELEENGGELTPELEEQLNITQEEFRDKIKSYSNVVKMLENDIIDIKAEKARLNDLQKSKEKSIERLKKIMADAIELFGDTTKSGNKFVDYGTGKISMRLTQAVEVEEDSIDRFANRLITGLKWYANNNQLSFGIIETKDIIDYINSKSLSEEENDIEINKLDVKDIERLTASIDFDIDFKTILTTKTGIELIKALLDYNVFKIKAKADKKGIKDDAKNNKHYMPSYAKIVTNKSIIIK</sequence>
<keyword evidence="1" id="KW-0175">Coiled coil</keyword>
<dbReference type="EMBL" id="MH552500">
    <property type="protein sequence ID" value="AXF52214.1"/>
    <property type="molecule type" value="Genomic_DNA"/>
</dbReference>
<dbReference type="Pfam" id="PF05565">
    <property type="entry name" value="Sipho_Gp157"/>
    <property type="match status" value="1"/>
</dbReference>
<keyword evidence="3" id="KW-1185">Reference proteome</keyword>
<accession>A0A345BP43</accession>
<evidence type="ECO:0000256" key="1">
    <source>
        <dbReference type="SAM" id="Coils"/>
    </source>
</evidence>
<protein>
    <recommendedName>
        <fullName evidence="4">Host-nuclease inhibitor protein</fullName>
    </recommendedName>
</protein>
<dbReference type="Proteomes" id="UP000257457">
    <property type="component" value="Segment"/>
</dbReference>